<dbReference type="HOGENOM" id="CLU_023537_0_1_10"/>
<dbReference type="Gene3D" id="1.50.10.10">
    <property type="match status" value="1"/>
</dbReference>
<name>C9MLE6_9BACT</name>
<dbReference type="GO" id="GO:0005975">
    <property type="term" value="P:carbohydrate metabolic process"/>
    <property type="evidence" value="ECO:0007669"/>
    <property type="project" value="InterPro"/>
</dbReference>
<sequence length="502" mass="57093">MNINRKLIKTYMHKKIFIASVCLTLIAFHTQSANALNIEKASVSHFTCPTDAVTLVSKRPKEADRLFKSDAVEREIRLIVSELTNKRLAWMFENCFPNTLDTTVHYGENPDGTPDTFVYTGDIAAMWLRDSGAQVWPYVQLAGKDKKLRRMLAGVINRQMKCINIDPYANAFNQVPDSKGPWMSDETAMKPELHERKYEIDSLCYPIRLAFEYWKTTGDTSVFDSEWLKAVENILKTFREQQKKEGRGSYKFLRVTDRALDTMNNAGWGAPVKPVGLIASAFRPSDDATTFLFLIPSNFMAVSSLRKAAEILLKVNKEAGLAKECTALADEVSEALKKYAVYDHPKYGKIYAYEVDGFGNHLLMDDANVPSLLAMAYLGDVSQDDPIYQNTRRFVWSEDNPYFFRGKVGEGIGGPHIGYEMVWPMSIMMRAFTSKDDNEIRKCIEMLMNTDAGTGFMHESFNKDDANNYTREWFAWQNTLFGELIIKLVNEGKLGLLNSIKE</sequence>
<evidence type="ECO:0000313" key="3">
    <source>
        <dbReference type="Proteomes" id="UP000003327"/>
    </source>
</evidence>
<dbReference type="SMART" id="SM01149">
    <property type="entry name" value="DUF1237"/>
    <property type="match status" value="1"/>
</dbReference>
<reference evidence="2 3" key="1">
    <citation type="submission" date="2009-09" db="EMBL/GenBank/DDBJ databases">
        <authorList>
            <person name="Weinstock G."/>
            <person name="Sodergren E."/>
            <person name="Clifton S."/>
            <person name="Fulton L."/>
            <person name="Fulton B."/>
            <person name="Courtney L."/>
            <person name="Fronick C."/>
            <person name="Harrison M."/>
            <person name="Strong C."/>
            <person name="Farmer C."/>
            <person name="Delahaunty K."/>
            <person name="Markovic C."/>
            <person name="Hall O."/>
            <person name="Minx P."/>
            <person name="Tomlinson C."/>
            <person name="Mitreva M."/>
            <person name="Nelson J."/>
            <person name="Hou S."/>
            <person name="Wollam A."/>
            <person name="Pepin K.H."/>
            <person name="Johnson M."/>
            <person name="Bhonagiri V."/>
            <person name="Nash W.E."/>
            <person name="Warren W."/>
            <person name="Chinwalla A."/>
            <person name="Mardis E.R."/>
            <person name="Wilson R.K."/>
        </authorList>
    </citation>
    <scope>NUCLEOTIDE SEQUENCE [LARGE SCALE GENOMIC DNA]</scope>
    <source>
        <strain evidence="2 3">F0319</strain>
    </source>
</reference>
<dbReference type="EMBL" id="ACVA01000013">
    <property type="protein sequence ID" value="EEX19480.1"/>
    <property type="molecule type" value="Genomic_DNA"/>
</dbReference>
<organism evidence="2 3">
    <name type="scientific">Prevotella veroralis F0319</name>
    <dbReference type="NCBI Taxonomy" id="649761"/>
    <lineage>
        <taxon>Bacteria</taxon>
        <taxon>Pseudomonadati</taxon>
        <taxon>Bacteroidota</taxon>
        <taxon>Bacteroidia</taxon>
        <taxon>Bacteroidales</taxon>
        <taxon>Prevotellaceae</taxon>
        <taxon>Prevotella</taxon>
    </lineage>
</organism>
<dbReference type="PANTHER" id="PTHR31047">
    <property type="entry name" value="MEIOTICALLY UP-REGULATED GENE 157 PROTEIN"/>
    <property type="match status" value="1"/>
</dbReference>
<dbReference type="Proteomes" id="UP000003327">
    <property type="component" value="Unassembled WGS sequence"/>
</dbReference>
<accession>C9MLE6</accession>
<dbReference type="STRING" id="649761.HMPREF0973_00421"/>
<dbReference type="SUPFAM" id="SSF48208">
    <property type="entry name" value="Six-hairpin glycosidases"/>
    <property type="match status" value="1"/>
</dbReference>
<dbReference type="InterPro" id="IPR008313">
    <property type="entry name" value="GH125"/>
</dbReference>
<evidence type="ECO:0008006" key="4">
    <source>
        <dbReference type="Google" id="ProtNLM"/>
    </source>
</evidence>
<evidence type="ECO:0000313" key="2">
    <source>
        <dbReference type="EMBL" id="EEX19480.1"/>
    </source>
</evidence>
<dbReference type="PIRSF" id="PIRSF028846">
    <property type="entry name" value="UCP028846"/>
    <property type="match status" value="1"/>
</dbReference>
<dbReference type="AlphaFoldDB" id="C9MLE6"/>
<dbReference type="Pfam" id="PF06824">
    <property type="entry name" value="Glyco_hydro_125"/>
    <property type="match status" value="1"/>
</dbReference>
<dbReference type="eggNOG" id="COG3538">
    <property type="taxonomic scope" value="Bacteria"/>
</dbReference>
<protein>
    <recommendedName>
        <fullName evidence="4">Glycoside hydrolase family 125 protein</fullName>
    </recommendedName>
</protein>
<keyword evidence="3" id="KW-1185">Reference proteome</keyword>
<gene>
    <name evidence="2" type="ORF">HMPREF0973_00421</name>
</gene>
<keyword evidence="1" id="KW-0732">Signal</keyword>
<dbReference type="InterPro" id="IPR012341">
    <property type="entry name" value="6hp_glycosidase-like_sf"/>
</dbReference>
<dbReference type="InterPro" id="IPR008928">
    <property type="entry name" value="6-hairpin_glycosidase_sf"/>
</dbReference>
<feature type="chain" id="PRO_5002999858" description="Glycoside hydrolase family 125 protein" evidence="1">
    <location>
        <begin position="36"/>
        <end position="502"/>
    </location>
</feature>
<comment type="caution">
    <text evidence="2">The sequence shown here is derived from an EMBL/GenBank/DDBJ whole genome shotgun (WGS) entry which is preliminary data.</text>
</comment>
<feature type="signal peptide" evidence="1">
    <location>
        <begin position="1"/>
        <end position="35"/>
    </location>
</feature>
<evidence type="ECO:0000256" key="1">
    <source>
        <dbReference type="SAM" id="SignalP"/>
    </source>
</evidence>
<dbReference type="PANTHER" id="PTHR31047:SF0">
    <property type="entry name" value="MEIOTICALLY UP-REGULATED GENE 157 PROTEIN"/>
    <property type="match status" value="1"/>
</dbReference>
<proteinExistence type="predicted"/>